<feature type="transmembrane region" description="Helical" evidence="1">
    <location>
        <begin position="6"/>
        <end position="37"/>
    </location>
</feature>
<evidence type="ECO:0000313" key="3">
    <source>
        <dbReference type="Proteomes" id="UP000294581"/>
    </source>
</evidence>
<feature type="transmembrane region" description="Helical" evidence="1">
    <location>
        <begin position="279"/>
        <end position="296"/>
    </location>
</feature>
<comment type="caution">
    <text evidence="2">The sequence shown here is derived from an EMBL/GenBank/DDBJ whole genome shotgun (WGS) entry which is preliminary data.</text>
</comment>
<dbReference type="RefSeq" id="WP_134159878.1">
    <property type="nucleotide sequence ID" value="NZ_SORF01000009.1"/>
</dbReference>
<dbReference type="OrthoDB" id="198399at2"/>
<evidence type="ECO:0000256" key="1">
    <source>
        <dbReference type="SAM" id="Phobius"/>
    </source>
</evidence>
<dbReference type="Gene3D" id="2.30.42.10">
    <property type="match status" value="1"/>
</dbReference>
<dbReference type="Proteomes" id="UP000294581">
    <property type="component" value="Unassembled WGS sequence"/>
</dbReference>
<feature type="transmembrane region" description="Helical" evidence="1">
    <location>
        <begin position="254"/>
        <end position="273"/>
    </location>
</feature>
<evidence type="ECO:0008006" key="4">
    <source>
        <dbReference type="Google" id="ProtNLM"/>
    </source>
</evidence>
<proteinExistence type="predicted"/>
<sequence length="430" mass="47873">MHLTANGWWAIVAIALLSFLLNPLHYVSTGFVIWDLVRNVRSEREWFGIRVTRIGQTLILRYARACLVGLAGSIALLVCGVSVTWQSIAYVCAVSIVLGVIRSRFAATPFAVAAAAIISFCVRQAHLSTLVGWQWLHVVASFPVGAWLAIVAVSCCAECIMTFWGVRDAILPILLTSRRGRRMGALKLQLGYAMPVAVWMHPIAKHAVTWQSGFHPWQMAFGQSSEIGILPLVFGLHALFTGLRPQRALLHVRWFDVARALVAAAGFALARLYDPLVTSWAAAFLIVMTELFRFLWRRIDAAMEPRYTPSSRGVRVLYTIRGSLSDKIGIRPGEIVTHVNQSPVHTEYDIHFAMEQNPAYARFQVLDADGEVRLLSSPIFEGERHDLGLLLVVSSDEPALRFIRPFGFLETIYLRRAKKPNAAATQTQAE</sequence>
<feature type="transmembrane region" description="Helical" evidence="1">
    <location>
        <begin position="83"/>
        <end position="101"/>
    </location>
</feature>
<keyword evidence="1" id="KW-0812">Transmembrane</keyword>
<accession>A0A4R8LMH9</accession>
<keyword evidence="3" id="KW-1185">Reference proteome</keyword>
<organism evidence="2 3">
    <name type="scientific">Alicyclobacillus sacchari</name>
    <dbReference type="NCBI Taxonomy" id="392010"/>
    <lineage>
        <taxon>Bacteria</taxon>
        <taxon>Bacillati</taxon>
        <taxon>Bacillota</taxon>
        <taxon>Bacilli</taxon>
        <taxon>Bacillales</taxon>
        <taxon>Alicyclobacillaceae</taxon>
        <taxon>Alicyclobacillus</taxon>
    </lineage>
</organism>
<reference evidence="2 3" key="1">
    <citation type="submission" date="2019-03" db="EMBL/GenBank/DDBJ databases">
        <title>Genomic Encyclopedia of Type Strains, Phase IV (KMG-IV): sequencing the most valuable type-strain genomes for metagenomic binning, comparative biology and taxonomic classification.</title>
        <authorList>
            <person name="Goeker M."/>
        </authorList>
    </citation>
    <scope>NUCLEOTIDE SEQUENCE [LARGE SCALE GENOMIC DNA]</scope>
    <source>
        <strain evidence="2 3">DSM 17974</strain>
    </source>
</reference>
<dbReference type="AlphaFoldDB" id="A0A4R8LMH9"/>
<protein>
    <recommendedName>
        <fullName evidence="4">PDZ domain-containing protein</fullName>
    </recommendedName>
</protein>
<feature type="transmembrane region" description="Helical" evidence="1">
    <location>
        <begin position="224"/>
        <end position="242"/>
    </location>
</feature>
<name>A0A4R8LMH9_9BACL</name>
<dbReference type="SUPFAM" id="SSF50156">
    <property type="entry name" value="PDZ domain-like"/>
    <property type="match status" value="1"/>
</dbReference>
<feature type="transmembrane region" description="Helical" evidence="1">
    <location>
        <begin position="186"/>
        <end position="204"/>
    </location>
</feature>
<evidence type="ECO:0000313" key="2">
    <source>
        <dbReference type="EMBL" id="TDY44509.1"/>
    </source>
</evidence>
<dbReference type="InterPro" id="IPR036034">
    <property type="entry name" value="PDZ_sf"/>
</dbReference>
<keyword evidence="1" id="KW-0472">Membrane</keyword>
<keyword evidence="1" id="KW-1133">Transmembrane helix</keyword>
<feature type="transmembrane region" description="Helical" evidence="1">
    <location>
        <begin position="108"/>
        <end position="126"/>
    </location>
</feature>
<dbReference type="EMBL" id="SORF01000009">
    <property type="protein sequence ID" value="TDY44509.1"/>
    <property type="molecule type" value="Genomic_DNA"/>
</dbReference>
<feature type="transmembrane region" description="Helical" evidence="1">
    <location>
        <begin position="146"/>
        <end position="166"/>
    </location>
</feature>
<gene>
    <name evidence="2" type="ORF">C7445_1097</name>
</gene>